<name>A0A5J4V3A1_9EUKA</name>
<feature type="non-terminal residue" evidence="1">
    <location>
        <position position="8"/>
    </location>
</feature>
<reference evidence="1 2" key="1">
    <citation type="submission" date="2019-03" db="EMBL/GenBank/DDBJ databases">
        <title>Single cell metagenomics reveals metabolic interactions within the superorganism composed of flagellate Streblomastix strix and complex community of Bacteroidetes bacteria on its surface.</title>
        <authorList>
            <person name="Treitli S.C."/>
            <person name="Kolisko M."/>
            <person name="Husnik F."/>
            <person name="Keeling P."/>
            <person name="Hampl V."/>
        </authorList>
    </citation>
    <scope>NUCLEOTIDE SEQUENCE [LARGE SCALE GENOMIC DNA]</scope>
    <source>
        <strain evidence="1">ST1C</strain>
    </source>
</reference>
<organism evidence="1 2">
    <name type="scientific">Streblomastix strix</name>
    <dbReference type="NCBI Taxonomy" id="222440"/>
    <lineage>
        <taxon>Eukaryota</taxon>
        <taxon>Metamonada</taxon>
        <taxon>Preaxostyla</taxon>
        <taxon>Oxymonadida</taxon>
        <taxon>Streblomastigidae</taxon>
        <taxon>Streblomastix</taxon>
    </lineage>
</organism>
<evidence type="ECO:0000313" key="1">
    <source>
        <dbReference type="EMBL" id="KAA6376852.1"/>
    </source>
</evidence>
<accession>A0A5J4V3A1</accession>
<gene>
    <name evidence="1" type="ORF">EZS28_027620</name>
</gene>
<comment type="caution">
    <text evidence="1">The sequence shown here is derived from an EMBL/GenBank/DDBJ whole genome shotgun (WGS) entry which is preliminary data.</text>
</comment>
<sequence length="8" mass="995">MNFPFQLV</sequence>
<protein>
    <submittedName>
        <fullName evidence="1">Uncharacterized protein</fullName>
    </submittedName>
</protein>
<dbReference type="Proteomes" id="UP000324800">
    <property type="component" value="Unassembled WGS sequence"/>
</dbReference>
<dbReference type="EMBL" id="SNRW01010233">
    <property type="protein sequence ID" value="KAA6376852.1"/>
    <property type="molecule type" value="Genomic_DNA"/>
</dbReference>
<evidence type="ECO:0000313" key="2">
    <source>
        <dbReference type="Proteomes" id="UP000324800"/>
    </source>
</evidence>
<proteinExistence type="predicted"/>